<dbReference type="InterPro" id="IPR001991">
    <property type="entry name" value="Na-dicarboxylate_symporter"/>
</dbReference>
<feature type="transmembrane region" description="Helical" evidence="8">
    <location>
        <begin position="363"/>
        <end position="389"/>
    </location>
</feature>
<feature type="transmembrane region" description="Helical" evidence="8">
    <location>
        <begin position="216"/>
        <end position="238"/>
    </location>
</feature>
<comment type="caution">
    <text evidence="9">The sequence shown here is derived from an EMBL/GenBank/DDBJ whole genome shotgun (WGS) entry which is preliminary data.</text>
</comment>
<dbReference type="PROSITE" id="PS00714">
    <property type="entry name" value="NA_DICARBOXYL_SYMP_2"/>
    <property type="match status" value="1"/>
</dbReference>
<evidence type="ECO:0000256" key="6">
    <source>
        <dbReference type="ARBA" id="ARBA00023136"/>
    </source>
</evidence>
<feature type="transmembrane region" description="Helical" evidence="8">
    <location>
        <begin position="337"/>
        <end position="357"/>
    </location>
</feature>
<dbReference type="PANTHER" id="PTHR11958">
    <property type="entry name" value="SODIUM/DICARBOXYLATE SYMPORTER-RELATED"/>
    <property type="match status" value="1"/>
</dbReference>
<accession>A0ABW4Z825</accession>
<keyword evidence="7" id="KW-0325">Glycoprotein</keyword>
<keyword evidence="6 8" id="KW-0472">Membrane</keyword>
<comment type="subcellular location">
    <subcellularLocation>
        <location evidence="1">Membrane</location>
        <topology evidence="1">Multi-pass membrane protein</topology>
    </subcellularLocation>
</comment>
<evidence type="ECO:0000256" key="2">
    <source>
        <dbReference type="ARBA" id="ARBA00022448"/>
    </source>
</evidence>
<reference evidence="10" key="1">
    <citation type="journal article" date="2019" name="Int. J. Syst. Evol. Microbiol.">
        <title>The Global Catalogue of Microorganisms (GCM) 10K type strain sequencing project: providing services to taxonomists for standard genome sequencing and annotation.</title>
        <authorList>
            <consortium name="The Broad Institute Genomics Platform"/>
            <consortium name="The Broad Institute Genome Sequencing Center for Infectious Disease"/>
            <person name="Wu L."/>
            <person name="Ma J."/>
        </authorList>
    </citation>
    <scope>NUCLEOTIDE SEQUENCE [LARGE SCALE GENOMIC DNA]</scope>
    <source>
        <strain evidence="10">CCUG 57942</strain>
    </source>
</reference>
<feature type="transmembrane region" description="Helical" evidence="8">
    <location>
        <begin position="56"/>
        <end position="80"/>
    </location>
</feature>
<name>A0ABW4Z825_9BACT</name>
<dbReference type="Proteomes" id="UP001597389">
    <property type="component" value="Unassembled WGS sequence"/>
</dbReference>
<feature type="transmembrane region" description="Helical" evidence="8">
    <location>
        <begin position="176"/>
        <end position="195"/>
    </location>
</feature>
<sequence>MKKVAAHWQILIALGLAVLLGVIFRNFSIAYGGESSFTEFASKTIATSTFIGDMFMSALKMIIVPLIVSSIIAGIGALGGVKGFGRMGLKTVGFYTLTSLAAILVGLSVVNLFEPGLVNGQPNEEIRAAFDRSVDEASEKDLAKVEAANEKQATDYLDFFKKLFPPNIISAASDNGQMLGLIVFSILFGVAMTRLPTKEMTTLQGTVQGINDVMILITRWIMMLAPVGVFALMFPVVYKSGWQIFIEMGSYFGTVLTALAVHMFITLPLILKFVGGLNPLSHFKAMQTALLTAFSTASSSATLPVTMRCVQENAGVSKRTSSFTLPLGATVNMDGTALYECVAVIFVAQVMGVDMSFGQQFVVVAAALLTSIGVAGVPSASLVAILLILKNSNIDGAETAVVALLSVDRLLDMSRTAVNVFGDSCAAVVVGASEGEKVLQGDLHHFEEDIEEEGDRLMHDDR</sequence>
<dbReference type="SUPFAM" id="SSF118215">
    <property type="entry name" value="Proton glutamate symport protein"/>
    <property type="match status" value="1"/>
</dbReference>
<feature type="transmembrane region" description="Helical" evidence="8">
    <location>
        <begin position="250"/>
        <end position="274"/>
    </location>
</feature>
<gene>
    <name evidence="9" type="ORF">ACFSW8_03915</name>
</gene>
<dbReference type="EMBL" id="JBHUJB010000020">
    <property type="protein sequence ID" value="MFD2158039.1"/>
    <property type="molecule type" value="Genomic_DNA"/>
</dbReference>
<keyword evidence="3 8" id="KW-0812">Transmembrane</keyword>
<dbReference type="InterPro" id="IPR036458">
    <property type="entry name" value="Na:dicarbo_symporter_sf"/>
</dbReference>
<evidence type="ECO:0000313" key="10">
    <source>
        <dbReference type="Proteomes" id="UP001597389"/>
    </source>
</evidence>
<protein>
    <submittedName>
        <fullName evidence="9">Dicarboxylate/amino acid:cation symporter</fullName>
    </submittedName>
</protein>
<keyword evidence="5 8" id="KW-1133">Transmembrane helix</keyword>
<evidence type="ECO:0000256" key="4">
    <source>
        <dbReference type="ARBA" id="ARBA00022847"/>
    </source>
</evidence>
<dbReference type="InterPro" id="IPR018107">
    <property type="entry name" value="Na-dicarboxylate_symporter_CS"/>
</dbReference>
<evidence type="ECO:0000256" key="8">
    <source>
        <dbReference type="SAM" id="Phobius"/>
    </source>
</evidence>
<dbReference type="PANTHER" id="PTHR11958:SF63">
    <property type="entry name" value="AMINO ACID TRANSPORTER"/>
    <property type="match status" value="1"/>
</dbReference>
<evidence type="ECO:0000256" key="3">
    <source>
        <dbReference type="ARBA" id="ARBA00022692"/>
    </source>
</evidence>
<evidence type="ECO:0000256" key="1">
    <source>
        <dbReference type="ARBA" id="ARBA00004141"/>
    </source>
</evidence>
<dbReference type="Pfam" id="PF00375">
    <property type="entry name" value="SDF"/>
    <property type="match status" value="1"/>
</dbReference>
<keyword evidence="2" id="KW-0813">Transport</keyword>
<organism evidence="9 10">
    <name type="scientific">Rubritalea tangerina</name>
    <dbReference type="NCBI Taxonomy" id="430798"/>
    <lineage>
        <taxon>Bacteria</taxon>
        <taxon>Pseudomonadati</taxon>
        <taxon>Verrucomicrobiota</taxon>
        <taxon>Verrucomicrobiia</taxon>
        <taxon>Verrucomicrobiales</taxon>
        <taxon>Rubritaleaceae</taxon>
        <taxon>Rubritalea</taxon>
    </lineage>
</organism>
<evidence type="ECO:0000313" key="9">
    <source>
        <dbReference type="EMBL" id="MFD2158039.1"/>
    </source>
</evidence>
<dbReference type="Gene3D" id="1.10.3860.10">
    <property type="entry name" value="Sodium:dicarboxylate symporter"/>
    <property type="match status" value="1"/>
</dbReference>
<keyword evidence="4" id="KW-0769">Symport</keyword>
<feature type="transmembrane region" description="Helical" evidence="8">
    <location>
        <begin position="92"/>
        <end position="113"/>
    </location>
</feature>
<proteinExistence type="predicted"/>
<evidence type="ECO:0000256" key="5">
    <source>
        <dbReference type="ARBA" id="ARBA00022989"/>
    </source>
</evidence>
<keyword evidence="10" id="KW-1185">Reference proteome</keyword>
<evidence type="ECO:0000256" key="7">
    <source>
        <dbReference type="ARBA" id="ARBA00023180"/>
    </source>
</evidence>
<dbReference type="RefSeq" id="WP_377091437.1">
    <property type="nucleotide sequence ID" value="NZ_JBHSJL010000014.1"/>
</dbReference>
<dbReference type="InterPro" id="IPR050746">
    <property type="entry name" value="DAACS"/>
</dbReference>
<dbReference type="PRINTS" id="PR00173">
    <property type="entry name" value="EDTRNSPORT"/>
</dbReference>